<feature type="compositionally biased region" description="Basic and acidic residues" evidence="1">
    <location>
        <begin position="370"/>
        <end position="389"/>
    </location>
</feature>
<feature type="region of interest" description="Disordered" evidence="1">
    <location>
        <begin position="87"/>
        <end position="139"/>
    </location>
</feature>
<sequence>MTATAHNRSNSTPSLKPALDHMSSEPWLVASKAKVHSPRVSDAVIQGDKEDMVVDHLSFFADAPLQTSTPPRRRRSATVGVWAHGLMPQLDADPPLPVRSLRYDSDVDMSDSSLPGSPSDSISSRAKPPRRRRRTIVHLSSDSLFSSSMDFSALMSETERFPRPPASEGCRSPADEYHTGDVDLAPAFSLSSSPVQSMRSDVSGRPLSKSSLRISGPTSSVSFSSHQPGVPPSSPSSCAPPAQASPDPEGDELLDLFSVLGLDEDEEKWNTAVDPDDSGVAFSMSRSRSHDSNLSSSSTRVRRKRGDTIRASDYPKVPGLSSSFDSASAAGVGRPRRTRSGTVTQVDTAGARRKHDGRPTIKMRTNTEPLRADGNEDDELLLKDGDVIE</sequence>
<feature type="region of interest" description="Disordered" evidence="1">
    <location>
        <begin position="1"/>
        <end position="21"/>
    </location>
</feature>
<protein>
    <submittedName>
        <fullName evidence="2">Uncharacterized protein</fullName>
    </submittedName>
</protein>
<feature type="compositionally biased region" description="Polar residues" evidence="1">
    <location>
        <begin position="1"/>
        <end position="14"/>
    </location>
</feature>
<feature type="compositionally biased region" description="Basic residues" evidence="1">
    <location>
        <begin position="127"/>
        <end position="136"/>
    </location>
</feature>
<evidence type="ECO:0000313" key="2">
    <source>
        <dbReference type="EMBL" id="TFK90130.1"/>
    </source>
</evidence>
<feature type="compositionally biased region" description="Polar residues" evidence="1">
    <location>
        <begin position="208"/>
        <end position="223"/>
    </location>
</feature>
<keyword evidence="3" id="KW-1185">Reference proteome</keyword>
<proteinExistence type="predicted"/>
<organism evidence="2 3">
    <name type="scientific">Polyporus arcularius HHB13444</name>
    <dbReference type="NCBI Taxonomy" id="1314778"/>
    <lineage>
        <taxon>Eukaryota</taxon>
        <taxon>Fungi</taxon>
        <taxon>Dikarya</taxon>
        <taxon>Basidiomycota</taxon>
        <taxon>Agaricomycotina</taxon>
        <taxon>Agaricomycetes</taxon>
        <taxon>Polyporales</taxon>
        <taxon>Polyporaceae</taxon>
        <taxon>Polyporus</taxon>
    </lineage>
</organism>
<feature type="compositionally biased region" description="Low complexity" evidence="1">
    <location>
        <begin position="235"/>
        <end position="247"/>
    </location>
</feature>
<feature type="compositionally biased region" description="Low complexity" evidence="1">
    <location>
        <begin position="110"/>
        <end position="124"/>
    </location>
</feature>
<evidence type="ECO:0000313" key="3">
    <source>
        <dbReference type="Proteomes" id="UP000308197"/>
    </source>
</evidence>
<gene>
    <name evidence="2" type="ORF">K466DRAFT_583993</name>
</gene>
<accession>A0A5C3PPE4</accession>
<dbReference type="Proteomes" id="UP000308197">
    <property type="component" value="Unassembled WGS sequence"/>
</dbReference>
<evidence type="ECO:0000256" key="1">
    <source>
        <dbReference type="SAM" id="MobiDB-lite"/>
    </source>
</evidence>
<reference evidence="2 3" key="1">
    <citation type="journal article" date="2019" name="Nat. Ecol. Evol.">
        <title>Megaphylogeny resolves global patterns of mushroom evolution.</title>
        <authorList>
            <person name="Varga T."/>
            <person name="Krizsan K."/>
            <person name="Foldi C."/>
            <person name="Dima B."/>
            <person name="Sanchez-Garcia M."/>
            <person name="Sanchez-Ramirez S."/>
            <person name="Szollosi G.J."/>
            <person name="Szarkandi J.G."/>
            <person name="Papp V."/>
            <person name="Albert L."/>
            <person name="Andreopoulos W."/>
            <person name="Angelini C."/>
            <person name="Antonin V."/>
            <person name="Barry K.W."/>
            <person name="Bougher N.L."/>
            <person name="Buchanan P."/>
            <person name="Buyck B."/>
            <person name="Bense V."/>
            <person name="Catcheside P."/>
            <person name="Chovatia M."/>
            <person name="Cooper J."/>
            <person name="Damon W."/>
            <person name="Desjardin D."/>
            <person name="Finy P."/>
            <person name="Geml J."/>
            <person name="Haridas S."/>
            <person name="Hughes K."/>
            <person name="Justo A."/>
            <person name="Karasinski D."/>
            <person name="Kautmanova I."/>
            <person name="Kiss B."/>
            <person name="Kocsube S."/>
            <person name="Kotiranta H."/>
            <person name="LaButti K.M."/>
            <person name="Lechner B.E."/>
            <person name="Liimatainen K."/>
            <person name="Lipzen A."/>
            <person name="Lukacs Z."/>
            <person name="Mihaltcheva S."/>
            <person name="Morgado L.N."/>
            <person name="Niskanen T."/>
            <person name="Noordeloos M.E."/>
            <person name="Ohm R.A."/>
            <person name="Ortiz-Santana B."/>
            <person name="Ovrebo C."/>
            <person name="Racz N."/>
            <person name="Riley R."/>
            <person name="Savchenko A."/>
            <person name="Shiryaev A."/>
            <person name="Soop K."/>
            <person name="Spirin V."/>
            <person name="Szebenyi C."/>
            <person name="Tomsovsky M."/>
            <person name="Tulloss R.E."/>
            <person name="Uehling J."/>
            <person name="Grigoriev I.V."/>
            <person name="Vagvolgyi C."/>
            <person name="Papp T."/>
            <person name="Martin F.M."/>
            <person name="Miettinen O."/>
            <person name="Hibbett D.S."/>
            <person name="Nagy L.G."/>
        </authorList>
    </citation>
    <scope>NUCLEOTIDE SEQUENCE [LARGE SCALE GENOMIC DNA]</scope>
    <source>
        <strain evidence="2 3">HHB13444</strain>
    </source>
</reference>
<dbReference type="EMBL" id="ML211054">
    <property type="protein sequence ID" value="TFK90130.1"/>
    <property type="molecule type" value="Genomic_DNA"/>
</dbReference>
<dbReference type="AlphaFoldDB" id="A0A5C3PPE4"/>
<dbReference type="InParanoid" id="A0A5C3PPE4"/>
<feature type="compositionally biased region" description="Polar residues" evidence="1">
    <location>
        <begin position="189"/>
        <end position="200"/>
    </location>
</feature>
<feature type="region of interest" description="Disordered" evidence="1">
    <location>
        <begin position="156"/>
        <end position="389"/>
    </location>
</feature>
<name>A0A5C3PPE4_9APHY</name>